<reference evidence="1" key="1">
    <citation type="submission" date="2021-06" db="EMBL/GenBank/DDBJ databases">
        <authorList>
            <person name="Hodson N. C."/>
            <person name="Mongue J. A."/>
            <person name="Jaron S. K."/>
        </authorList>
    </citation>
    <scope>NUCLEOTIDE SEQUENCE</scope>
</reference>
<evidence type="ECO:0000313" key="2">
    <source>
        <dbReference type="Proteomes" id="UP000708208"/>
    </source>
</evidence>
<comment type="caution">
    <text evidence="1">The sequence shown here is derived from an EMBL/GenBank/DDBJ whole genome shotgun (WGS) entry which is preliminary data.</text>
</comment>
<dbReference type="AlphaFoldDB" id="A0A8J2KM66"/>
<sequence length="74" mass="8253">NGDPEGKYLDADLNLGEMHELYCKMIVAATGSHSEPECLSTYRQVFLQIGLRFGLPKTDSVMHFVGSVRYCVTI</sequence>
<gene>
    <name evidence="1" type="ORF">AFUS01_LOCUS16689</name>
</gene>
<keyword evidence="2" id="KW-1185">Reference proteome</keyword>
<dbReference type="Proteomes" id="UP000708208">
    <property type="component" value="Unassembled WGS sequence"/>
</dbReference>
<dbReference type="EMBL" id="CAJVCH010154497">
    <property type="protein sequence ID" value="CAG7727871.1"/>
    <property type="molecule type" value="Genomic_DNA"/>
</dbReference>
<protein>
    <submittedName>
        <fullName evidence="1">Uncharacterized protein</fullName>
    </submittedName>
</protein>
<organism evidence="1 2">
    <name type="scientific">Allacma fusca</name>
    <dbReference type="NCBI Taxonomy" id="39272"/>
    <lineage>
        <taxon>Eukaryota</taxon>
        <taxon>Metazoa</taxon>
        <taxon>Ecdysozoa</taxon>
        <taxon>Arthropoda</taxon>
        <taxon>Hexapoda</taxon>
        <taxon>Collembola</taxon>
        <taxon>Symphypleona</taxon>
        <taxon>Sminthuridae</taxon>
        <taxon>Allacma</taxon>
    </lineage>
</organism>
<feature type="non-terminal residue" evidence="1">
    <location>
        <position position="1"/>
    </location>
</feature>
<evidence type="ECO:0000313" key="1">
    <source>
        <dbReference type="EMBL" id="CAG7727871.1"/>
    </source>
</evidence>
<proteinExistence type="predicted"/>
<accession>A0A8J2KM66</accession>
<name>A0A8J2KM66_9HEXA</name>